<dbReference type="EMBL" id="CP000942">
    <property type="protein sequence ID" value="ACA32809.1"/>
    <property type="molecule type" value="Genomic_DNA"/>
</dbReference>
<sequence>MLSSINKLKNKLKNLAKKPIKVLFIEQSLEIDKAKKMLSQDTLINIVDLSSFKTPEIINECEEIWYELRKLKGESRNDAQIAVNDNLNFAVCLSYLKKIDVLIVGANLSSKTCFSSILKILKNPNGSIAYSTMVMINKRELIFMSDCALNLNLNKQQMIDAAKYSCTISRNYFDVLNNHVGYISYLSQNDVIYQNKNFDFIGPIQFDAVVDLKVRNKKVPNIHQYHINHYVFDNISIANTVFKIYQTKLNYLTVGTYISNILTKVSVISRSASSDEIIATTYLLCVAFLTDLT</sequence>
<dbReference type="Gene3D" id="3.40.50.10950">
    <property type="match status" value="2"/>
</dbReference>
<dbReference type="GeneID" id="29672266"/>
<dbReference type="KEGG" id="upa:UPA3_0065"/>
<accession>A0A2C9DY84</accession>
<dbReference type="InterPro" id="IPR050500">
    <property type="entry name" value="Phos_Acetyltrans/Butyryltrans"/>
</dbReference>
<evidence type="ECO:0000259" key="5">
    <source>
        <dbReference type="Pfam" id="PF01515"/>
    </source>
</evidence>
<evidence type="ECO:0000313" key="6">
    <source>
        <dbReference type="EMBL" id="ACA32809.1"/>
    </source>
</evidence>
<dbReference type="GO" id="GO:0008959">
    <property type="term" value="F:phosphate acetyltransferase activity"/>
    <property type="evidence" value="ECO:0007669"/>
    <property type="project" value="UniProtKB-EC"/>
</dbReference>
<dbReference type="RefSeq" id="WP_006688802.1">
    <property type="nucleotide sequence ID" value="NC_010503.1"/>
</dbReference>
<dbReference type="HOGENOM" id="CLU_949783_0_0_14"/>
<dbReference type="InterPro" id="IPR002505">
    <property type="entry name" value="PTA_PTB"/>
</dbReference>
<dbReference type="SUPFAM" id="SSF53659">
    <property type="entry name" value="Isocitrate/Isopropylmalate dehydrogenase-like"/>
    <property type="match status" value="1"/>
</dbReference>
<comment type="catalytic activity">
    <reaction evidence="1">
        <text>acetyl-CoA + phosphate = acetyl phosphate + CoA</text>
        <dbReference type="Rhea" id="RHEA:19521"/>
        <dbReference type="ChEBI" id="CHEBI:22191"/>
        <dbReference type="ChEBI" id="CHEBI:43474"/>
        <dbReference type="ChEBI" id="CHEBI:57287"/>
        <dbReference type="ChEBI" id="CHEBI:57288"/>
        <dbReference type="EC" id="2.3.1.8"/>
    </reaction>
</comment>
<dbReference type="PIRSF" id="PIRSF000428">
    <property type="entry name" value="P_Ac_trans"/>
    <property type="match status" value="1"/>
</dbReference>
<dbReference type="AlphaFoldDB" id="A0A2C9DY84"/>
<dbReference type="Gene3D" id="3.40.50.10750">
    <property type="entry name" value="Isocitrate/Isopropylmalate dehydrogenase-like"/>
    <property type="match status" value="2"/>
</dbReference>
<evidence type="ECO:0000313" key="7">
    <source>
        <dbReference type="Proteomes" id="UP000002162"/>
    </source>
</evidence>
<dbReference type="Proteomes" id="UP000002162">
    <property type="component" value="Chromosome"/>
</dbReference>
<feature type="domain" description="Phosphate acetyl/butaryl transferase" evidence="5">
    <location>
        <begin position="23"/>
        <end position="282"/>
    </location>
</feature>
<name>A0A2C9DY84_UREP2</name>
<evidence type="ECO:0000256" key="2">
    <source>
        <dbReference type="ARBA" id="ARBA00005656"/>
    </source>
</evidence>
<dbReference type="PANTHER" id="PTHR43356:SF3">
    <property type="entry name" value="PHOSPHATE ACETYLTRANSFERASE"/>
    <property type="match status" value="1"/>
</dbReference>
<organism evidence="6 7">
    <name type="scientific">Ureaplasma parvum serovar 3 (strain ATCC 27815 / 27 / NCTC 11736)</name>
    <dbReference type="NCBI Taxonomy" id="505682"/>
    <lineage>
        <taxon>Bacteria</taxon>
        <taxon>Bacillati</taxon>
        <taxon>Mycoplasmatota</taxon>
        <taxon>Mycoplasmoidales</taxon>
        <taxon>Mycoplasmoidaceae</taxon>
        <taxon>Ureaplasma</taxon>
    </lineage>
</organism>
<proteinExistence type="inferred from homology"/>
<keyword evidence="4" id="KW-0012">Acyltransferase</keyword>
<comment type="similarity">
    <text evidence="2">Belongs to the phosphate acetyltransferase and butyryltransferase family.</text>
</comment>
<gene>
    <name evidence="6" type="ordered locus">UPA3_0065</name>
</gene>
<evidence type="ECO:0000256" key="1">
    <source>
        <dbReference type="ARBA" id="ARBA00000705"/>
    </source>
</evidence>
<dbReference type="InterPro" id="IPR042112">
    <property type="entry name" value="P_AcTrfase_dom2"/>
</dbReference>
<evidence type="ECO:0000256" key="4">
    <source>
        <dbReference type="ARBA" id="ARBA00023315"/>
    </source>
</evidence>
<protein>
    <submittedName>
        <fullName evidence="6">Phosphotransacetylase</fullName>
    </submittedName>
</protein>
<reference evidence="6 7" key="1">
    <citation type="submission" date="2008-02" db="EMBL/GenBank/DDBJ databases">
        <title>Genome sequence of Ureaplasma parvum serovar 3.</title>
        <authorList>
            <person name="Methe B.A."/>
            <person name="Glass J."/>
            <person name="Waites K."/>
            <person name="Shrivastava S."/>
        </authorList>
    </citation>
    <scope>NUCLEOTIDE SEQUENCE [LARGE SCALE GENOMIC DNA]</scope>
    <source>
        <strain evidence="7">ATCC 27815 / 27 / NCTC 11736</strain>
    </source>
</reference>
<evidence type="ECO:0000256" key="3">
    <source>
        <dbReference type="ARBA" id="ARBA00022679"/>
    </source>
</evidence>
<dbReference type="PANTHER" id="PTHR43356">
    <property type="entry name" value="PHOSPHATE ACETYLTRANSFERASE"/>
    <property type="match status" value="1"/>
</dbReference>
<dbReference type="InterPro" id="IPR042113">
    <property type="entry name" value="P_AcTrfase_dom1"/>
</dbReference>
<keyword evidence="3" id="KW-0808">Transferase</keyword>
<dbReference type="InterPro" id="IPR012147">
    <property type="entry name" value="P_Ac_Bu_trans"/>
</dbReference>
<dbReference type="Pfam" id="PF01515">
    <property type="entry name" value="PTA_PTB"/>
    <property type="match status" value="1"/>
</dbReference>